<dbReference type="AlphaFoldDB" id="A0A418M891"/>
<evidence type="ECO:0000313" key="6">
    <source>
        <dbReference type="Proteomes" id="UP000283523"/>
    </source>
</evidence>
<dbReference type="EMBL" id="QXED01000004">
    <property type="protein sequence ID" value="RIV22309.1"/>
    <property type="molecule type" value="Genomic_DNA"/>
</dbReference>
<evidence type="ECO:0000313" key="5">
    <source>
        <dbReference type="EMBL" id="RIV22309.1"/>
    </source>
</evidence>
<name>A0A418M891_9BACT</name>
<evidence type="ECO:0000259" key="3">
    <source>
        <dbReference type="Pfam" id="PF03629"/>
    </source>
</evidence>
<dbReference type="InterPro" id="IPR036514">
    <property type="entry name" value="SGNH_hydro_sf"/>
</dbReference>
<dbReference type="Gene3D" id="3.40.50.1110">
    <property type="entry name" value="SGNH hydrolase"/>
    <property type="match status" value="1"/>
</dbReference>
<dbReference type="SUPFAM" id="SSF52266">
    <property type="entry name" value="SGNH hydrolase"/>
    <property type="match status" value="1"/>
</dbReference>
<dbReference type="Pfam" id="PF03629">
    <property type="entry name" value="SASA"/>
    <property type="match status" value="1"/>
</dbReference>
<keyword evidence="6" id="KW-1185">Reference proteome</keyword>
<feature type="signal peptide" evidence="2">
    <location>
        <begin position="1"/>
        <end position="25"/>
    </location>
</feature>
<feature type="domain" description="Secretion system C-terminal sorting" evidence="4">
    <location>
        <begin position="641"/>
        <end position="715"/>
    </location>
</feature>
<dbReference type="InterPro" id="IPR026444">
    <property type="entry name" value="Secre_tail"/>
</dbReference>
<dbReference type="PANTHER" id="PTHR31988:SF19">
    <property type="entry name" value="9-O-ACETYL-N-ACETYLNEURAMINIC ACID DEACETYLASE-RELATED"/>
    <property type="match status" value="1"/>
</dbReference>
<organism evidence="5 6">
    <name type="scientific">Fibrisoma montanum</name>
    <dbReference type="NCBI Taxonomy" id="2305895"/>
    <lineage>
        <taxon>Bacteria</taxon>
        <taxon>Pseudomonadati</taxon>
        <taxon>Bacteroidota</taxon>
        <taxon>Cytophagia</taxon>
        <taxon>Cytophagales</taxon>
        <taxon>Spirosomataceae</taxon>
        <taxon>Fibrisoma</taxon>
    </lineage>
</organism>
<feature type="domain" description="Sialate O-acetylesterase" evidence="3">
    <location>
        <begin position="131"/>
        <end position="375"/>
    </location>
</feature>
<dbReference type="OrthoDB" id="1488710at2"/>
<gene>
    <name evidence="5" type="ORF">DYU11_14900</name>
</gene>
<feature type="chain" id="PRO_5019102844" evidence="2">
    <location>
        <begin position="26"/>
        <end position="717"/>
    </location>
</feature>
<evidence type="ECO:0000256" key="1">
    <source>
        <dbReference type="ARBA" id="ARBA00022801"/>
    </source>
</evidence>
<accession>A0A418M891</accession>
<keyword evidence="2" id="KW-0732">Signal</keyword>
<dbReference type="Proteomes" id="UP000283523">
    <property type="component" value="Unassembled WGS sequence"/>
</dbReference>
<proteinExistence type="predicted"/>
<dbReference type="GO" id="GO:0016788">
    <property type="term" value="F:hydrolase activity, acting on ester bonds"/>
    <property type="evidence" value="ECO:0007669"/>
    <property type="project" value="UniProtKB-ARBA"/>
</dbReference>
<dbReference type="PANTHER" id="PTHR31988">
    <property type="entry name" value="ESTERASE, PUTATIVE (DUF303)-RELATED"/>
    <property type="match status" value="1"/>
</dbReference>
<dbReference type="NCBIfam" id="TIGR04183">
    <property type="entry name" value="Por_Secre_tail"/>
    <property type="match status" value="1"/>
</dbReference>
<dbReference type="InterPro" id="IPR052940">
    <property type="entry name" value="Carb_Esterase_6"/>
</dbReference>
<comment type="caution">
    <text evidence="5">The sequence shown here is derived from an EMBL/GenBank/DDBJ whole genome shotgun (WGS) entry which is preliminary data.</text>
</comment>
<reference evidence="5 6" key="1">
    <citation type="submission" date="2018-08" db="EMBL/GenBank/DDBJ databases">
        <title>Fibrisoma montanum sp. nov., isolated from Danxia mountain soil.</title>
        <authorList>
            <person name="Huang Y."/>
        </authorList>
    </citation>
    <scope>NUCLEOTIDE SEQUENCE [LARGE SCALE GENOMIC DNA]</scope>
    <source>
        <strain evidence="5 6">HYT19</strain>
    </source>
</reference>
<protein>
    <submittedName>
        <fullName evidence="5">T9SS C-terminal target domain-containing protein</fullName>
    </submittedName>
</protein>
<dbReference type="InterPro" id="IPR005181">
    <property type="entry name" value="SASA"/>
</dbReference>
<dbReference type="Pfam" id="PF18962">
    <property type="entry name" value="Por_Secre_tail"/>
    <property type="match status" value="1"/>
</dbReference>
<evidence type="ECO:0000259" key="4">
    <source>
        <dbReference type="Pfam" id="PF18962"/>
    </source>
</evidence>
<evidence type="ECO:0000256" key="2">
    <source>
        <dbReference type="SAM" id="SignalP"/>
    </source>
</evidence>
<keyword evidence="1" id="KW-0378">Hydrolase</keyword>
<dbReference type="RefSeq" id="WP_119668494.1">
    <property type="nucleotide sequence ID" value="NZ_QXED01000004.1"/>
</dbReference>
<sequence length="717" mass="78759">MNNYYLLIKKLPFYCLLGIALNASGQGNGSVIKITYPESRAIFQRDVNNTSTIYLSGSYYQPIDSVQARVQVEDSYQGFNTNWATIQRNPQGSVFQGALSVKGGWYRLEVRAFANGAVVGSDVMRKIGVGEVFIITGQSNAQGFQDFGAVGATDDRVNCVTYDNSRANLLTDPPAPTFQQLSAASLIGPRGQSAWCWGMLGDLIAKQYQVPVLFINTAWQGTVIKNWTESADGKIAKNIFAMGTPNENFPAGMPYANLLIALRYYCSLQGLRAVLWQQGENDNVPLRSTRQDYREAMQYLVNKTRSDTKRYPAWVLARSSYNLGQVSEEITQAQNDVINTYNNNVYPGPLTDNIQIPRFEGEVHFGGDGLKQLAQAWYESLNPVFFASSRPLLPLPPPTISVTCGPDNNSLTLTLSEGYKSYDWKSGQKTRSINVNRSGVYRAVLKGADDNTFLSPAVEVIDPVQPTPPTISLAKQPTLLADPTQQICTDSVLALVGNTTASNSLIWNTGTVGRTITVATPGGYSVQAVNTYGCRSTRSLGINLTVRPKIPTPSIEQIGTYSLEARLPAPSGAQTDEFDWRRTGELIPESGPVAKVVLDANYSVRAKSTFILENGNRLTCYSDFSAPKPFDFDESNGGLGIYPNPSKDGIVNIETIENLANAEIEVFSLHGELLYTDLVPILNQRRSLNLKNLAQGEYIVRIRSAGFNVSRRIIINR</sequence>